<dbReference type="GO" id="GO:0030170">
    <property type="term" value="F:pyridoxal phosphate binding"/>
    <property type="evidence" value="ECO:0007669"/>
    <property type="project" value="UniProtKB-UniRule"/>
</dbReference>
<evidence type="ECO:0000256" key="6">
    <source>
        <dbReference type="ARBA" id="ARBA00022576"/>
    </source>
</evidence>
<evidence type="ECO:0000313" key="17">
    <source>
        <dbReference type="Proteomes" id="UP000626180"/>
    </source>
</evidence>
<feature type="binding site" evidence="13">
    <location>
        <position position="56"/>
    </location>
    <ligand>
        <name>substrate</name>
    </ligand>
</feature>
<reference evidence="14 17" key="2">
    <citation type="submission" date="2020-10" db="EMBL/GenBank/DDBJ databases">
        <title>Genome sequences of Pseudomonas isolates.</title>
        <authorList>
            <person name="Wessels L."/>
            <person name="Reich F."/>
            <person name="Hammerl J."/>
        </authorList>
    </citation>
    <scope>NUCLEOTIDE SEQUENCE [LARGE SCALE GENOMIC DNA]</scope>
    <source>
        <strain evidence="14 17">20-MO00624-0</strain>
    </source>
</reference>
<dbReference type="Proteomes" id="UP000626180">
    <property type="component" value="Unassembled WGS sequence"/>
</dbReference>
<feature type="binding site" evidence="13">
    <location>
        <position position="149"/>
    </location>
    <ligand>
        <name>substrate</name>
    </ligand>
</feature>
<dbReference type="EMBL" id="UAUF01000014">
    <property type="protein sequence ID" value="SPZ11577.1"/>
    <property type="molecule type" value="Genomic_DNA"/>
</dbReference>
<dbReference type="Pfam" id="PF00202">
    <property type="entry name" value="Aminotran_3"/>
    <property type="match status" value="1"/>
</dbReference>
<keyword evidence="8 13" id="KW-0949">S-adenosyl-L-methionine</keyword>
<evidence type="ECO:0000256" key="1">
    <source>
        <dbReference type="ARBA" id="ARBA00001933"/>
    </source>
</evidence>
<evidence type="ECO:0000256" key="8">
    <source>
        <dbReference type="ARBA" id="ARBA00022691"/>
    </source>
</evidence>
<keyword evidence="9 13" id="KW-0093">Biotin biosynthesis</keyword>
<dbReference type="RefSeq" id="WP_010795583.1">
    <property type="nucleotide sequence ID" value="NZ_CP044086.1"/>
</dbReference>
<dbReference type="InterPro" id="IPR049704">
    <property type="entry name" value="Aminotrans_3_PPA_site"/>
</dbReference>
<feature type="modified residue" description="N6-(pyridoxal phosphate)lysine" evidence="13">
    <location>
        <position position="284"/>
    </location>
</feature>
<evidence type="ECO:0000256" key="13">
    <source>
        <dbReference type="HAMAP-Rule" id="MF_00834"/>
    </source>
</evidence>
<dbReference type="PROSITE" id="PS00600">
    <property type="entry name" value="AA_TRANSFER_CLASS_3"/>
    <property type="match status" value="1"/>
</dbReference>
<dbReference type="InterPro" id="IPR005814">
    <property type="entry name" value="Aminotrans_3"/>
</dbReference>
<comment type="similarity">
    <text evidence="12 13">Belongs to the class-III pyridoxal-phosphate-dependent aminotransferase family. BioA subfamily.</text>
</comment>
<dbReference type="PANTHER" id="PTHR42684:SF17">
    <property type="entry name" value="ADENOSYLMETHIONINE-8-AMINO-7-OXONONANOATE AMINOTRANSFERASE"/>
    <property type="match status" value="1"/>
</dbReference>
<name>A0A2X2CTM7_PSELU</name>
<dbReference type="UniPathway" id="UPA00078">
    <property type="reaction ID" value="UER00160"/>
</dbReference>
<dbReference type="EC" id="2.6.1.62" evidence="13"/>
<comment type="subcellular location">
    <subcellularLocation>
        <location evidence="2 13">Cytoplasm</location>
    </subcellularLocation>
</comment>
<feature type="binding site" evidence="13">
    <location>
        <position position="414"/>
    </location>
    <ligand>
        <name>substrate</name>
    </ligand>
</feature>
<feature type="binding site" evidence="13">
    <location>
        <position position="284"/>
    </location>
    <ligand>
        <name>substrate</name>
    </ligand>
</feature>
<reference evidence="15 16" key="1">
    <citation type="submission" date="2018-06" db="EMBL/GenBank/DDBJ databases">
        <authorList>
            <consortium name="Pathogen Informatics"/>
            <person name="Doyle S."/>
        </authorList>
    </citation>
    <scope>NUCLEOTIDE SEQUENCE [LARGE SCALE GENOMIC DNA]</scope>
    <source>
        <strain evidence="15 16">NCTC11842</strain>
    </source>
</reference>
<dbReference type="InterPro" id="IPR005815">
    <property type="entry name" value="BioA"/>
</dbReference>
<dbReference type="PANTHER" id="PTHR42684">
    <property type="entry name" value="ADENOSYLMETHIONINE-8-AMINO-7-OXONONANOATE AMINOTRANSFERASE"/>
    <property type="match status" value="1"/>
</dbReference>
<comment type="subunit">
    <text evidence="4 13">Homodimer.</text>
</comment>
<comment type="cofactor">
    <cofactor evidence="1 13">
        <name>pyridoxal 5'-phosphate</name>
        <dbReference type="ChEBI" id="CHEBI:597326"/>
    </cofactor>
</comment>
<dbReference type="NCBIfam" id="TIGR00508">
    <property type="entry name" value="bioA"/>
    <property type="match status" value="1"/>
</dbReference>
<comment type="pathway">
    <text evidence="3 13">Cofactor biosynthesis; biotin biosynthesis; 7,8-diaminononanoate from 8-amino-7-oxononanoate (SAM route): step 1/1.</text>
</comment>
<keyword evidence="6 13" id="KW-0032">Aminotransferase</keyword>
<evidence type="ECO:0000256" key="11">
    <source>
        <dbReference type="ARBA" id="ARBA00048449"/>
    </source>
</evidence>
<sequence>MGLNAEWMQRDLDVLWHPCTQMKDHERLPVIPIKSGRGVWLEDFEGNRYLDAVSSWWVNVFGHANPRINQRIKDQVDQLEHVILAGFSHQPVIELSERLVQLTPAGLDRVFYADNGSSCIEVALKMSYHYWLNSGKPEKNKFVTLTNSYHGETVAAMSVGDVALFTETYKSLLLNTFKVPSPDCYLRPEGMDWETHSRAMFAHMEQTLAEHHQEVAAVIVEPLIQGAGGMRMYHPVYLKLLREACDRYGVHLIHDEIAVGFGRTGTMFACEQAGIRPDFLCLSKALTGGYLPLAACLTTDDIYQAFYDEYDTLRAFLHSHSYTGNPLACAAALATLDIFAEDKVIEANQALAARMQQATRHLVDHPNVAEVRQTGMALAIEMVQDKATKTPFPWQERRGLKVFQHGLTRGALLRPLGNVVYFLPPYIITPEEIDFLAEVASEGIDIATRETVQAPVSGFHPNHRDPG</sequence>
<feature type="site" description="Participates in the substrate recognition with KAPA and in a stacking interaction with the adenine ring of SAM" evidence="13">
    <location>
        <position position="19"/>
    </location>
</feature>
<evidence type="ECO:0000256" key="9">
    <source>
        <dbReference type="ARBA" id="ARBA00022756"/>
    </source>
</evidence>
<evidence type="ECO:0000256" key="7">
    <source>
        <dbReference type="ARBA" id="ARBA00022679"/>
    </source>
</evidence>
<evidence type="ECO:0000313" key="16">
    <source>
        <dbReference type="Proteomes" id="UP000250443"/>
    </source>
</evidence>
<dbReference type="Gene3D" id="3.90.1150.10">
    <property type="entry name" value="Aspartate Aminotransferase, domain 1"/>
    <property type="match status" value="1"/>
</dbReference>
<dbReference type="NCBIfam" id="NF005443">
    <property type="entry name" value="PRK07030.1"/>
    <property type="match status" value="1"/>
</dbReference>
<dbReference type="NCBIfam" id="NF004624">
    <property type="entry name" value="PRK05964.1"/>
    <property type="match status" value="1"/>
</dbReference>
<evidence type="ECO:0000256" key="10">
    <source>
        <dbReference type="ARBA" id="ARBA00022898"/>
    </source>
</evidence>
<dbReference type="GO" id="GO:0009102">
    <property type="term" value="P:biotin biosynthetic process"/>
    <property type="evidence" value="ECO:0007669"/>
    <property type="project" value="UniProtKB-UniRule"/>
</dbReference>
<evidence type="ECO:0000256" key="3">
    <source>
        <dbReference type="ARBA" id="ARBA00005063"/>
    </source>
</evidence>
<comment type="catalytic activity">
    <reaction evidence="11 13">
        <text>(8S)-8-amino-7-oxononanoate + S-adenosyl-L-methionine = S-adenosyl-4-methylsulfanyl-2-oxobutanoate + (7R,8S)-7,8-diammoniononanoate</text>
        <dbReference type="Rhea" id="RHEA:16861"/>
        <dbReference type="ChEBI" id="CHEBI:16490"/>
        <dbReference type="ChEBI" id="CHEBI:59789"/>
        <dbReference type="ChEBI" id="CHEBI:149468"/>
        <dbReference type="ChEBI" id="CHEBI:149469"/>
        <dbReference type="EC" id="2.6.1.62"/>
    </reaction>
</comment>
<comment type="function">
    <text evidence="13">Catalyzes the transfer of the alpha-amino group from S-adenosyl-L-methionine (SAM) to 7-keto-8-aminopelargonic acid (KAPA) to form 7,8-diaminopelargonic acid (DAPA). It is the only aminotransferase known to utilize SAM as an amino donor.</text>
</comment>
<feature type="binding site" evidence="13">
    <location>
        <begin position="320"/>
        <end position="321"/>
    </location>
    <ligand>
        <name>pyridoxal 5'-phosphate</name>
        <dbReference type="ChEBI" id="CHEBI:597326"/>
    </ligand>
</feature>
<accession>A0A2X2CTM7</accession>
<dbReference type="SUPFAM" id="SSF53383">
    <property type="entry name" value="PLP-dependent transferases"/>
    <property type="match status" value="1"/>
</dbReference>
<organism evidence="15 16">
    <name type="scientific">Pseudomonas luteola</name>
    <dbReference type="NCBI Taxonomy" id="47886"/>
    <lineage>
        <taxon>Bacteria</taxon>
        <taxon>Pseudomonadati</taxon>
        <taxon>Pseudomonadota</taxon>
        <taxon>Gammaproteobacteria</taxon>
        <taxon>Pseudomonadales</taxon>
        <taxon>Pseudomonadaceae</taxon>
        <taxon>Pseudomonas</taxon>
    </lineage>
</organism>
<dbReference type="GO" id="GO:0005737">
    <property type="term" value="C:cytoplasm"/>
    <property type="evidence" value="ECO:0007669"/>
    <property type="project" value="UniProtKB-SubCell"/>
</dbReference>
<dbReference type="Proteomes" id="UP000250443">
    <property type="component" value="Unassembled WGS sequence"/>
</dbReference>
<dbReference type="EMBL" id="JADMCD010000007">
    <property type="protein sequence ID" value="MBF8641918.1"/>
    <property type="molecule type" value="Genomic_DNA"/>
</dbReference>
<dbReference type="Gene3D" id="3.40.640.10">
    <property type="entry name" value="Type I PLP-dependent aspartate aminotransferase-like (Major domain)"/>
    <property type="match status" value="1"/>
</dbReference>
<gene>
    <name evidence="13 15" type="primary">bioA</name>
    <name evidence="14" type="ORF">IRZ65_14620</name>
    <name evidence="15" type="ORF">NCTC11842_03823</name>
</gene>
<dbReference type="HAMAP" id="MF_00834">
    <property type="entry name" value="BioA"/>
    <property type="match status" value="1"/>
</dbReference>
<dbReference type="GO" id="GO:0004015">
    <property type="term" value="F:adenosylmethionine-8-amino-7-oxononanoate transaminase activity"/>
    <property type="evidence" value="ECO:0007669"/>
    <property type="project" value="UniProtKB-UniRule"/>
</dbReference>
<evidence type="ECO:0000256" key="2">
    <source>
        <dbReference type="ARBA" id="ARBA00004496"/>
    </source>
</evidence>
<evidence type="ECO:0000256" key="4">
    <source>
        <dbReference type="ARBA" id="ARBA00011738"/>
    </source>
</evidence>
<protein>
    <recommendedName>
        <fullName evidence="13">Adenosylmethionine-8-amino-7-oxononanoate aminotransferase</fullName>
        <ecNumber evidence="13">2.6.1.62</ecNumber>
    </recommendedName>
    <alternativeName>
        <fullName evidence="13">7,8-diamino-pelargonic acid aminotransferase</fullName>
        <shortName evidence="13">DAPA AT</shortName>
        <shortName evidence="13">DAPA aminotransferase</shortName>
    </alternativeName>
    <alternativeName>
        <fullName evidence="13">7,8-diaminononanoate synthase</fullName>
        <shortName evidence="13">DANS</shortName>
    </alternativeName>
    <alternativeName>
        <fullName evidence="13">Diaminopelargonic acid synthase</fullName>
    </alternativeName>
</protein>
<evidence type="ECO:0000256" key="12">
    <source>
        <dbReference type="ARBA" id="ARBA00060970"/>
    </source>
</evidence>
<dbReference type="CDD" id="cd00610">
    <property type="entry name" value="OAT_like"/>
    <property type="match status" value="1"/>
</dbReference>
<evidence type="ECO:0000313" key="14">
    <source>
        <dbReference type="EMBL" id="MBF8641918.1"/>
    </source>
</evidence>
<dbReference type="FunFam" id="3.40.640.10:FF:000078">
    <property type="entry name" value="Adenosylmethionine-8-amino-7-oxononanoate aminotransferase"/>
    <property type="match status" value="1"/>
</dbReference>
<feature type="binding site" evidence="13">
    <location>
        <position position="255"/>
    </location>
    <ligand>
        <name>pyridoxal 5'-phosphate</name>
        <dbReference type="ChEBI" id="CHEBI:597326"/>
    </ligand>
</feature>
<feature type="binding site" evidence="13">
    <location>
        <position position="319"/>
    </location>
    <ligand>
        <name>substrate</name>
    </ligand>
</feature>
<keyword evidence="17" id="KW-1185">Reference proteome</keyword>
<keyword evidence="7 13" id="KW-0808">Transferase</keyword>
<dbReference type="InterPro" id="IPR015422">
    <property type="entry name" value="PyrdxlP-dep_Trfase_small"/>
</dbReference>
<proteinExistence type="inferred from homology"/>
<keyword evidence="10 13" id="KW-0663">Pyridoxal phosphate</keyword>
<feature type="binding site" evidence="13">
    <location>
        <begin position="116"/>
        <end position="117"/>
    </location>
    <ligand>
        <name>pyridoxal 5'-phosphate</name>
        <dbReference type="ChEBI" id="CHEBI:597326"/>
    </ligand>
</feature>
<dbReference type="AlphaFoldDB" id="A0A2X2CTM7"/>
<keyword evidence="5 13" id="KW-0963">Cytoplasm</keyword>
<evidence type="ECO:0000256" key="5">
    <source>
        <dbReference type="ARBA" id="ARBA00022490"/>
    </source>
</evidence>
<evidence type="ECO:0000313" key="15">
    <source>
        <dbReference type="EMBL" id="SPZ11577.1"/>
    </source>
</evidence>
<dbReference type="InterPro" id="IPR015424">
    <property type="entry name" value="PyrdxlP-dep_Trfase"/>
</dbReference>
<dbReference type="InterPro" id="IPR015421">
    <property type="entry name" value="PyrdxlP-dep_Trfase_major"/>
</dbReference>